<reference evidence="1" key="1">
    <citation type="submission" date="2023-10" db="EMBL/GenBank/DDBJ databases">
        <title>Genome assembly of Pristionchus species.</title>
        <authorList>
            <person name="Yoshida K."/>
            <person name="Sommer R.J."/>
        </authorList>
    </citation>
    <scope>NUCLEOTIDE SEQUENCE</scope>
    <source>
        <strain evidence="1">RS0144</strain>
    </source>
</reference>
<organism evidence="1 2">
    <name type="scientific">Pristionchus entomophagus</name>
    <dbReference type="NCBI Taxonomy" id="358040"/>
    <lineage>
        <taxon>Eukaryota</taxon>
        <taxon>Metazoa</taxon>
        <taxon>Ecdysozoa</taxon>
        <taxon>Nematoda</taxon>
        <taxon>Chromadorea</taxon>
        <taxon>Rhabditida</taxon>
        <taxon>Rhabditina</taxon>
        <taxon>Diplogasteromorpha</taxon>
        <taxon>Diplogasteroidea</taxon>
        <taxon>Neodiplogasteridae</taxon>
        <taxon>Pristionchus</taxon>
    </lineage>
</organism>
<dbReference type="EMBL" id="BTSX01000001">
    <property type="protein sequence ID" value="GMS81502.1"/>
    <property type="molecule type" value="Genomic_DNA"/>
</dbReference>
<dbReference type="Proteomes" id="UP001432027">
    <property type="component" value="Unassembled WGS sequence"/>
</dbReference>
<evidence type="ECO:0000313" key="2">
    <source>
        <dbReference type="Proteomes" id="UP001432027"/>
    </source>
</evidence>
<dbReference type="Gene3D" id="3.30.420.10">
    <property type="entry name" value="Ribonuclease H-like superfamily/Ribonuclease H"/>
    <property type="match status" value="2"/>
</dbReference>
<name>A0AAV5SFN0_9BILA</name>
<accession>A0AAV5SFN0</accession>
<dbReference type="GO" id="GO:0003676">
    <property type="term" value="F:nucleic acid binding"/>
    <property type="evidence" value="ECO:0007669"/>
    <property type="project" value="InterPro"/>
</dbReference>
<dbReference type="AlphaFoldDB" id="A0AAV5SFN0"/>
<keyword evidence="2" id="KW-1185">Reference proteome</keyword>
<evidence type="ECO:0008006" key="3">
    <source>
        <dbReference type="Google" id="ProtNLM"/>
    </source>
</evidence>
<comment type="caution">
    <text evidence="1">The sequence shown here is derived from an EMBL/GenBank/DDBJ whole genome shotgun (WGS) entry which is preliminary data.</text>
</comment>
<dbReference type="InterPro" id="IPR036397">
    <property type="entry name" value="RNaseH_sf"/>
</dbReference>
<proteinExistence type="predicted"/>
<evidence type="ECO:0000313" key="1">
    <source>
        <dbReference type="EMBL" id="GMS81502.1"/>
    </source>
</evidence>
<sequence length="140" mass="16109">MMHLKSVPIIKVPFINPTQKMKRFNYIFDLIHTQEDFENWMWTDESMVQLGVNSGWITVEDVHHKERFEMTKKHPVKVQVWGGITMDGHGLLCLMDQAETLGAEQDHAPCHTARTTLKQLTDWGVTVSPWAPSSPDLKPI</sequence>
<protein>
    <recommendedName>
        <fullName evidence="3">Tc1-like transposase DDE domain-containing protein</fullName>
    </recommendedName>
</protein>
<gene>
    <name evidence="1" type="ORF">PENTCL1PPCAC_3677</name>
</gene>